<evidence type="ECO:0000256" key="1">
    <source>
        <dbReference type="SAM" id="Phobius"/>
    </source>
</evidence>
<dbReference type="AlphaFoldDB" id="A0A163EUB5"/>
<dbReference type="EMBL" id="LQNT01000011">
    <property type="protein sequence ID" value="KZE37201.1"/>
    <property type="molecule type" value="Genomic_DNA"/>
</dbReference>
<sequence length="122" mass="14014">MIITANQWKITLELLFYLSAVATIVSVFERPSEWDAIFVWLGIGIIREIINKTIGKDLKTVFDHKVFKFLDTVLLGVLVVGVYWNYRDLGILISTGITALLTLLTFLFRLFKRDDPASEDKF</sequence>
<reference evidence="2 3" key="1">
    <citation type="submission" date="2016-01" db="EMBL/GenBank/DDBJ databases">
        <title>Whole genome sequencing of Bhargavaea cecembensis T14.</title>
        <authorList>
            <person name="Hong K.W."/>
        </authorList>
    </citation>
    <scope>NUCLEOTIDE SEQUENCE [LARGE SCALE GENOMIC DNA]</scope>
    <source>
        <strain evidence="2 3">T14</strain>
    </source>
</reference>
<feature type="transmembrane region" description="Helical" evidence="1">
    <location>
        <begin position="66"/>
        <end position="84"/>
    </location>
</feature>
<proteinExistence type="predicted"/>
<name>A0A163EUB5_9BACL</name>
<comment type="caution">
    <text evidence="2">The sequence shown here is derived from an EMBL/GenBank/DDBJ whole genome shotgun (WGS) entry which is preliminary data.</text>
</comment>
<gene>
    <name evidence="2" type="ORF">AV656_11520</name>
</gene>
<organism evidence="2 3">
    <name type="scientific">Bhargavaea cecembensis</name>
    <dbReference type="NCBI Taxonomy" id="394098"/>
    <lineage>
        <taxon>Bacteria</taxon>
        <taxon>Bacillati</taxon>
        <taxon>Bacillota</taxon>
        <taxon>Bacilli</taxon>
        <taxon>Bacillales</taxon>
        <taxon>Caryophanaceae</taxon>
        <taxon>Bhargavaea</taxon>
    </lineage>
</organism>
<dbReference type="Proteomes" id="UP000076490">
    <property type="component" value="Unassembled WGS sequence"/>
</dbReference>
<keyword evidence="1" id="KW-1133">Transmembrane helix</keyword>
<feature type="transmembrane region" description="Helical" evidence="1">
    <location>
        <begin position="90"/>
        <end position="111"/>
    </location>
</feature>
<dbReference type="RefSeq" id="WP_063182222.1">
    <property type="nucleotide sequence ID" value="NZ_LQNT01000011.1"/>
</dbReference>
<evidence type="ECO:0000313" key="3">
    <source>
        <dbReference type="Proteomes" id="UP000076490"/>
    </source>
</evidence>
<dbReference type="OrthoDB" id="2452908at2"/>
<evidence type="ECO:0000313" key="2">
    <source>
        <dbReference type="EMBL" id="KZE37201.1"/>
    </source>
</evidence>
<accession>A0A163EUB5</accession>
<keyword evidence="1" id="KW-0812">Transmembrane</keyword>
<protein>
    <submittedName>
        <fullName evidence="2">Uncharacterized protein</fullName>
    </submittedName>
</protein>
<keyword evidence="1" id="KW-0472">Membrane</keyword>